<dbReference type="PANTHER" id="PTHR31635:SF196">
    <property type="entry name" value="REVERSE TRANSCRIPTASE DOMAIN-CONTAINING PROTEIN-RELATED"/>
    <property type="match status" value="1"/>
</dbReference>
<dbReference type="Pfam" id="PF00078">
    <property type="entry name" value="RVT_1"/>
    <property type="match status" value="1"/>
</dbReference>
<reference evidence="2 3" key="1">
    <citation type="submission" date="2020-10" db="EMBL/GenBank/DDBJ databases">
        <title>Pygocentrus nattereri (red-bellied piranha) genome, fPygNat1, primary haplotype.</title>
        <authorList>
            <person name="Myers G."/>
            <person name="Meyer A."/>
            <person name="Karagic N."/>
            <person name="Pippel M."/>
            <person name="Winkler S."/>
            <person name="Tracey A."/>
            <person name="Wood J."/>
            <person name="Formenti G."/>
            <person name="Howe K."/>
            <person name="Fedrigo O."/>
            <person name="Jarvis E.D."/>
        </authorList>
    </citation>
    <scope>NUCLEOTIDE SEQUENCE [LARGE SCALE GENOMIC DNA]</scope>
</reference>
<evidence type="ECO:0000313" key="2">
    <source>
        <dbReference type="Ensembl" id="ENSPNAP00000076678.1"/>
    </source>
</evidence>
<dbReference type="AlphaFoldDB" id="A0AAR2LJE7"/>
<dbReference type="PANTHER" id="PTHR31635">
    <property type="entry name" value="REVERSE TRANSCRIPTASE DOMAIN-CONTAINING PROTEIN-RELATED"/>
    <property type="match status" value="1"/>
</dbReference>
<keyword evidence="3" id="KW-1185">Reference proteome</keyword>
<reference evidence="2" key="2">
    <citation type="submission" date="2025-08" db="UniProtKB">
        <authorList>
            <consortium name="Ensembl"/>
        </authorList>
    </citation>
    <scope>IDENTIFICATION</scope>
</reference>
<organism evidence="2 3">
    <name type="scientific">Pygocentrus nattereri</name>
    <name type="common">Red-bellied piranha</name>
    <dbReference type="NCBI Taxonomy" id="42514"/>
    <lineage>
        <taxon>Eukaryota</taxon>
        <taxon>Metazoa</taxon>
        <taxon>Chordata</taxon>
        <taxon>Craniata</taxon>
        <taxon>Vertebrata</taxon>
        <taxon>Euteleostomi</taxon>
        <taxon>Actinopterygii</taxon>
        <taxon>Neopterygii</taxon>
        <taxon>Teleostei</taxon>
        <taxon>Ostariophysi</taxon>
        <taxon>Characiformes</taxon>
        <taxon>Characoidei</taxon>
        <taxon>Pygocentrus</taxon>
    </lineage>
</organism>
<name>A0AAR2LJE7_PYGNA</name>
<sequence>MTPLHLSPQRFYHHFHLQQGMRQGCPLSPLLFNIAIEPLALALRQDILIKGIYRGDQEHKLSHYADDLLLYISDPMASLPRLLELFDGKYKINPSF</sequence>
<dbReference type="InterPro" id="IPR000477">
    <property type="entry name" value="RT_dom"/>
</dbReference>
<protein>
    <recommendedName>
        <fullName evidence="1">Reverse transcriptase domain-containing protein</fullName>
    </recommendedName>
</protein>
<evidence type="ECO:0000259" key="1">
    <source>
        <dbReference type="PROSITE" id="PS50878"/>
    </source>
</evidence>
<dbReference type="PROSITE" id="PS50878">
    <property type="entry name" value="RT_POL"/>
    <property type="match status" value="1"/>
</dbReference>
<reference evidence="2" key="3">
    <citation type="submission" date="2025-09" db="UniProtKB">
        <authorList>
            <consortium name="Ensembl"/>
        </authorList>
    </citation>
    <scope>IDENTIFICATION</scope>
</reference>
<dbReference type="Proteomes" id="UP001501920">
    <property type="component" value="Chromosome 17"/>
</dbReference>
<dbReference type="SUPFAM" id="SSF56672">
    <property type="entry name" value="DNA/RNA polymerases"/>
    <property type="match status" value="1"/>
</dbReference>
<evidence type="ECO:0000313" key="3">
    <source>
        <dbReference type="Proteomes" id="UP001501920"/>
    </source>
</evidence>
<dbReference type="Ensembl" id="ENSPNAT00000076149.1">
    <property type="protein sequence ID" value="ENSPNAP00000076678.1"/>
    <property type="gene ID" value="ENSPNAG00000034266.1"/>
</dbReference>
<dbReference type="InterPro" id="IPR043502">
    <property type="entry name" value="DNA/RNA_pol_sf"/>
</dbReference>
<proteinExistence type="predicted"/>
<dbReference type="GeneTree" id="ENSGT01040000244159"/>
<accession>A0AAR2LJE7</accession>
<feature type="domain" description="Reverse transcriptase" evidence="1">
    <location>
        <begin position="1"/>
        <end position="96"/>
    </location>
</feature>